<evidence type="ECO:0000256" key="7">
    <source>
        <dbReference type="HAMAP-Rule" id="MF_01306"/>
    </source>
</evidence>
<dbReference type="PROSITE" id="PS00632">
    <property type="entry name" value="RIBOSOMAL_S4"/>
    <property type="match status" value="1"/>
</dbReference>
<dbReference type="EMBL" id="JABDJR010000003">
    <property type="protein sequence ID" value="NNF05152.1"/>
    <property type="molecule type" value="Genomic_DNA"/>
</dbReference>
<evidence type="ECO:0000256" key="3">
    <source>
        <dbReference type="ARBA" id="ARBA00022884"/>
    </source>
</evidence>
<dbReference type="SMART" id="SM00363">
    <property type="entry name" value="S4"/>
    <property type="match status" value="1"/>
</dbReference>
<sequence length="209" mass="23983">MARYVGARCRLCRREGEKLFLKGDRCHTDKCAMERRAYPPGEHGRDRRIKVTNFGLQLREKQKARRIYGILEKQFRNYFHQAARLPGATGENLLQILETRLDNLVFRLGFASSRPQARQLIRHGHVSVNGRKLDIPSARLRAGDVISVRESSRNIVPIEHAVETRGGRDLPEWLAANTKTYQGQLLSLPTRDTIPVTVQENLIVELYSK</sequence>
<dbReference type="PANTHER" id="PTHR11831:SF4">
    <property type="entry name" value="SMALL RIBOSOMAL SUBUNIT PROTEIN US4M"/>
    <property type="match status" value="1"/>
</dbReference>
<keyword evidence="3 7" id="KW-0694">RNA-binding</keyword>
<dbReference type="SMART" id="SM01390">
    <property type="entry name" value="Ribosomal_S4"/>
    <property type="match status" value="1"/>
</dbReference>
<name>A0A7Y2H108_UNCEI</name>
<dbReference type="FunFam" id="3.10.290.10:FF:000001">
    <property type="entry name" value="30S ribosomal protein S4"/>
    <property type="match status" value="1"/>
</dbReference>
<evidence type="ECO:0000256" key="5">
    <source>
        <dbReference type="ARBA" id="ARBA00023274"/>
    </source>
</evidence>
<dbReference type="GO" id="GO:0015935">
    <property type="term" value="C:small ribosomal subunit"/>
    <property type="evidence" value="ECO:0007669"/>
    <property type="project" value="InterPro"/>
</dbReference>
<dbReference type="InterPro" id="IPR005709">
    <property type="entry name" value="Ribosomal_uS4_bac-type"/>
</dbReference>
<dbReference type="PANTHER" id="PTHR11831">
    <property type="entry name" value="30S 40S RIBOSOMAL PROTEIN"/>
    <property type="match status" value="1"/>
</dbReference>
<comment type="function">
    <text evidence="7">One of the primary rRNA binding proteins, it binds directly to 16S rRNA where it nucleates assembly of the body of the 30S subunit.</text>
</comment>
<dbReference type="NCBIfam" id="NF003717">
    <property type="entry name" value="PRK05327.1"/>
    <property type="match status" value="1"/>
</dbReference>
<protein>
    <recommendedName>
        <fullName evidence="6 7">Small ribosomal subunit protein uS4</fullName>
    </recommendedName>
</protein>
<keyword evidence="2 7" id="KW-0699">rRNA-binding</keyword>
<feature type="domain" description="RNA-binding S4" evidence="9">
    <location>
        <begin position="99"/>
        <end position="163"/>
    </location>
</feature>
<dbReference type="InterPro" id="IPR002942">
    <property type="entry name" value="S4_RNA-bd"/>
</dbReference>
<dbReference type="GO" id="GO:0003735">
    <property type="term" value="F:structural constituent of ribosome"/>
    <property type="evidence" value="ECO:0007669"/>
    <property type="project" value="InterPro"/>
</dbReference>
<reference evidence="11 12" key="1">
    <citation type="submission" date="2020-03" db="EMBL/GenBank/DDBJ databases">
        <title>Metabolic flexibility allows generalist bacteria to become dominant in a frequently disturbed ecosystem.</title>
        <authorList>
            <person name="Chen Y.-J."/>
            <person name="Leung P.M."/>
            <person name="Bay S.K."/>
            <person name="Hugenholtz P."/>
            <person name="Kessler A.J."/>
            <person name="Shelley G."/>
            <person name="Waite D.W."/>
            <person name="Cook P.L."/>
            <person name="Greening C."/>
        </authorList>
    </citation>
    <scope>NUCLEOTIDE SEQUENCE [LARGE SCALE GENOMIC DNA]</scope>
    <source>
        <strain evidence="11">SS_bin_28</strain>
    </source>
</reference>
<dbReference type="GO" id="GO:0042274">
    <property type="term" value="P:ribosomal small subunit biogenesis"/>
    <property type="evidence" value="ECO:0007669"/>
    <property type="project" value="TreeGrafter"/>
</dbReference>
<evidence type="ECO:0000256" key="4">
    <source>
        <dbReference type="ARBA" id="ARBA00022980"/>
    </source>
</evidence>
<comment type="caution">
    <text evidence="11">The sequence shown here is derived from an EMBL/GenBank/DDBJ whole genome shotgun (WGS) entry which is preliminary data.</text>
</comment>
<dbReference type="NCBIfam" id="TIGR01017">
    <property type="entry name" value="rpsD_bact"/>
    <property type="match status" value="1"/>
</dbReference>
<dbReference type="InterPro" id="IPR018079">
    <property type="entry name" value="Ribosomal_uS4_CS"/>
</dbReference>
<dbReference type="CDD" id="cd00165">
    <property type="entry name" value="S4"/>
    <property type="match status" value="1"/>
</dbReference>
<evidence type="ECO:0000313" key="12">
    <source>
        <dbReference type="Proteomes" id="UP000547674"/>
    </source>
</evidence>
<proteinExistence type="inferred from homology"/>
<dbReference type="Pfam" id="PF01479">
    <property type="entry name" value="S4"/>
    <property type="match status" value="1"/>
</dbReference>
<evidence type="ECO:0000259" key="10">
    <source>
        <dbReference type="SMART" id="SM01390"/>
    </source>
</evidence>
<dbReference type="Gene3D" id="1.10.1050.10">
    <property type="entry name" value="Ribosomal Protein S4 Delta 41, Chain A, domain 1"/>
    <property type="match status" value="1"/>
</dbReference>
<evidence type="ECO:0000256" key="2">
    <source>
        <dbReference type="ARBA" id="ARBA00022730"/>
    </source>
</evidence>
<evidence type="ECO:0000256" key="6">
    <source>
        <dbReference type="ARBA" id="ARBA00035254"/>
    </source>
</evidence>
<dbReference type="PROSITE" id="PS50889">
    <property type="entry name" value="S4"/>
    <property type="match status" value="1"/>
</dbReference>
<organism evidence="11 12">
    <name type="scientific">Eiseniibacteriota bacterium</name>
    <dbReference type="NCBI Taxonomy" id="2212470"/>
    <lineage>
        <taxon>Bacteria</taxon>
        <taxon>Candidatus Eiseniibacteriota</taxon>
    </lineage>
</organism>
<comment type="similarity">
    <text evidence="1 7 8">Belongs to the universal ribosomal protein uS4 family.</text>
</comment>
<keyword evidence="5 7" id="KW-0687">Ribonucleoprotein</keyword>
<dbReference type="Proteomes" id="UP000547674">
    <property type="component" value="Unassembled WGS sequence"/>
</dbReference>
<dbReference type="Pfam" id="PF00163">
    <property type="entry name" value="Ribosomal_S4"/>
    <property type="match status" value="1"/>
</dbReference>
<dbReference type="GO" id="GO:0006412">
    <property type="term" value="P:translation"/>
    <property type="evidence" value="ECO:0007669"/>
    <property type="project" value="UniProtKB-UniRule"/>
</dbReference>
<dbReference type="AlphaFoldDB" id="A0A7Y2H108"/>
<dbReference type="InterPro" id="IPR022801">
    <property type="entry name" value="Ribosomal_uS4"/>
</dbReference>
<dbReference type="GO" id="GO:0019843">
    <property type="term" value="F:rRNA binding"/>
    <property type="evidence" value="ECO:0007669"/>
    <property type="project" value="UniProtKB-UniRule"/>
</dbReference>
<dbReference type="HAMAP" id="MF_01306_B">
    <property type="entry name" value="Ribosomal_uS4_B"/>
    <property type="match status" value="1"/>
</dbReference>
<evidence type="ECO:0000256" key="1">
    <source>
        <dbReference type="ARBA" id="ARBA00007465"/>
    </source>
</evidence>
<dbReference type="Gene3D" id="3.10.290.10">
    <property type="entry name" value="RNA-binding S4 domain"/>
    <property type="match status" value="1"/>
</dbReference>
<accession>A0A7Y2H108</accession>
<keyword evidence="4 7" id="KW-0689">Ribosomal protein</keyword>
<comment type="subunit">
    <text evidence="7">Part of the 30S ribosomal subunit. Contacts protein S5. The interaction surface between S4 and S5 is involved in control of translational fidelity.</text>
</comment>
<dbReference type="SUPFAM" id="SSF55174">
    <property type="entry name" value="Alpha-L RNA-binding motif"/>
    <property type="match status" value="1"/>
</dbReference>
<dbReference type="InterPro" id="IPR036986">
    <property type="entry name" value="S4_RNA-bd_sf"/>
</dbReference>
<evidence type="ECO:0000313" key="11">
    <source>
        <dbReference type="EMBL" id="NNF05152.1"/>
    </source>
</evidence>
<feature type="domain" description="Small ribosomal subunit protein uS4 N-terminal" evidence="10">
    <location>
        <begin position="3"/>
        <end position="98"/>
    </location>
</feature>
<evidence type="ECO:0000256" key="8">
    <source>
        <dbReference type="RuleBase" id="RU003699"/>
    </source>
</evidence>
<dbReference type="FunFam" id="1.10.1050.10:FF:000001">
    <property type="entry name" value="30S ribosomal protein S4"/>
    <property type="match status" value="1"/>
</dbReference>
<evidence type="ECO:0000259" key="9">
    <source>
        <dbReference type="SMART" id="SM00363"/>
    </source>
</evidence>
<dbReference type="InterPro" id="IPR001912">
    <property type="entry name" value="Ribosomal_uS4_N"/>
</dbReference>
<gene>
    <name evidence="7 11" type="primary">rpsD</name>
    <name evidence="11" type="ORF">HKN21_00190</name>
</gene>
<comment type="function">
    <text evidence="7">With S5 and S12 plays an important role in translational accuracy.</text>
</comment>